<dbReference type="SUPFAM" id="SSF55729">
    <property type="entry name" value="Acyl-CoA N-acyltransferases (Nat)"/>
    <property type="match status" value="1"/>
</dbReference>
<organism evidence="2 3">
    <name type="scientific">Anaerovirgula multivorans</name>
    <dbReference type="NCBI Taxonomy" id="312168"/>
    <lineage>
        <taxon>Bacteria</taxon>
        <taxon>Bacillati</taxon>
        <taxon>Bacillota</taxon>
        <taxon>Clostridia</taxon>
        <taxon>Peptostreptococcales</taxon>
        <taxon>Natronincolaceae</taxon>
        <taxon>Anaerovirgula</taxon>
    </lineage>
</organism>
<dbReference type="RefSeq" id="WP_089283967.1">
    <property type="nucleotide sequence ID" value="NZ_FZOJ01000018.1"/>
</dbReference>
<proteinExistence type="predicted"/>
<name>A0A239GUC3_9FIRM</name>
<evidence type="ECO:0000259" key="1">
    <source>
        <dbReference type="PROSITE" id="PS51186"/>
    </source>
</evidence>
<accession>A0A239GUC3</accession>
<sequence length="73" mass="8830">MAIDDLYIAVPYRGRGNGKRMMEYLTKFAEHKGYKRIQLHAELSNERGHNLYRKIGFNEEEMMFFMKQVELER</sequence>
<keyword evidence="2" id="KW-0808">Transferase</keyword>
<dbReference type="Proteomes" id="UP000198304">
    <property type="component" value="Unassembled WGS sequence"/>
</dbReference>
<dbReference type="CDD" id="cd04301">
    <property type="entry name" value="NAT_SF"/>
    <property type="match status" value="1"/>
</dbReference>
<dbReference type="InterPro" id="IPR000182">
    <property type="entry name" value="GNAT_dom"/>
</dbReference>
<dbReference type="GO" id="GO:0016747">
    <property type="term" value="F:acyltransferase activity, transferring groups other than amino-acyl groups"/>
    <property type="evidence" value="ECO:0007669"/>
    <property type="project" value="InterPro"/>
</dbReference>
<dbReference type="Pfam" id="PF00583">
    <property type="entry name" value="Acetyltransf_1"/>
    <property type="match status" value="1"/>
</dbReference>
<keyword evidence="3" id="KW-1185">Reference proteome</keyword>
<evidence type="ECO:0000313" key="3">
    <source>
        <dbReference type="Proteomes" id="UP000198304"/>
    </source>
</evidence>
<protein>
    <submittedName>
        <fullName evidence="2">Acetyltransferase (GNAT) family protein</fullName>
    </submittedName>
</protein>
<reference evidence="2 3" key="1">
    <citation type="submission" date="2017-06" db="EMBL/GenBank/DDBJ databases">
        <authorList>
            <person name="Kim H.J."/>
            <person name="Triplett B.A."/>
        </authorList>
    </citation>
    <scope>NUCLEOTIDE SEQUENCE [LARGE SCALE GENOMIC DNA]</scope>
    <source>
        <strain evidence="2 3">SCA</strain>
    </source>
</reference>
<dbReference type="PROSITE" id="PS51186">
    <property type="entry name" value="GNAT"/>
    <property type="match status" value="1"/>
</dbReference>
<dbReference type="AlphaFoldDB" id="A0A239GUC3"/>
<dbReference type="OrthoDB" id="9792929at2"/>
<gene>
    <name evidence="2" type="ORF">SAMN05446037_101881</name>
</gene>
<dbReference type="InterPro" id="IPR016181">
    <property type="entry name" value="Acyl_CoA_acyltransferase"/>
</dbReference>
<feature type="domain" description="N-acetyltransferase" evidence="1">
    <location>
        <begin position="1"/>
        <end position="73"/>
    </location>
</feature>
<dbReference type="EMBL" id="FZOJ01000018">
    <property type="protein sequence ID" value="SNS72388.1"/>
    <property type="molecule type" value="Genomic_DNA"/>
</dbReference>
<dbReference type="Gene3D" id="3.40.630.30">
    <property type="match status" value="1"/>
</dbReference>
<evidence type="ECO:0000313" key="2">
    <source>
        <dbReference type="EMBL" id="SNS72388.1"/>
    </source>
</evidence>